<dbReference type="InterPro" id="IPR058163">
    <property type="entry name" value="LysR-type_TF_proteobact-type"/>
</dbReference>
<dbReference type="Pfam" id="PF00126">
    <property type="entry name" value="HTH_1"/>
    <property type="match status" value="1"/>
</dbReference>
<dbReference type="Proteomes" id="UP000315816">
    <property type="component" value="Unassembled WGS sequence"/>
</dbReference>
<evidence type="ECO:0000256" key="3">
    <source>
        <dbReference type="ARBA" id="ARBA00023125"/>
    </source>
</evidence>
<evidence type="ECO:0000256" key="4">
    <source>
        <dbReference type="ARBA" id="ARBA00023163"/>
    </source>
</evidence>
<keyword evidence="4" id="KW-0804">Transcription</keyword>
<dbReference type="AlphaFoldDB" id="A0A545SUQ3"/>
<dbReference type="InterPro" id="IPR036388">
    <property type="entry name" value="WH-like_DNA-bd_sf"/>
</dbReference>
<dbReference type="CDD" id="cd05466">
    <property type="entry name" value="PBP2_LTTR_substrate"/>
    <property type="match status" value="1"/>
</dbReference>
<dbReference type="SUPFAM" id="SSF46785">
    <property type="entry name" value="Winged helix' DNA-binding domain"/>
    <property type="match status" value="1"/>
</dbReference>
<evidence type="ECO:0000259" key="5">
    <source>
        <dbReference type="PROSITE" id="PS50931"/>
    </source>
</evidence>
<dbReference type="PROSITE" id="PS50931">
    <property type="entry name" value="HTH_LYSR"/>
    <property type="match status" value="1"/>
</dbReference>
<dbReference type="InterPro" id="IPR005119">
    <property type="entry name" value="LysR_subst-bd"/>
</dbReference>
<reference evidence="6 7" key="1">
    <citation type="submission" date="2019-06" db="EMBL/GenBank/DDBJ databases">
        <title>A novel species of marine bacteria.</title>
        <authorList>
            <person name="Wang Y."/>
        </authorList>
    </citation>
    <scope>NUCLEOTIDE SEQUENCE [LARGE SCALE GENOMIC DNA]</scope>
    <source>
        <strain evidence="6 7">MA1-10</strain>
    </source>
</reference>
<dbReference type="EMBL" id="VICH01000004">
    <property type="protein sequence ID" value="TQV68682.1"/>
    <property type="molecule type" value="Genomic_DNA"/>
</dbReference>
<dbReference type="Gene3D" id="1.10.10.10">
    <property type="entry name" value="Winged helix-like DNA-binding domain superfamily/Winged helix DNA-binding domain"/>
    <property type="match status" value="1"/>
</dbReference>
<accession>A0A545SUQ3</accession>
<evidence type="ECO:0000256" key="1">
    <source>
        <dbReference type="ARBA" id="ARBA00009437"/>
    </source>
</evidence>
<dbReference type="PANTHER" id="PTHR30537">
    <property type="entry name" value="HTH-TYPE TRANSCRIPTIONAL REGULATOR"/>
    <property type="match status" value="1"/>
</dbReference>
<keyword evidence="7" id="KW-1185">Reference proteome</keyword>
<organism evidence="6 7">
    <name type="scientific">Aliiroseovarius halocynthiae</name>
    <dbReference type="NCBI Taxonomy" id="985055"/>
    <lineage>
        <taxon>Bacteria</taxon>
        <taxon>Pseudomonadati</taxon>
        <taxon>Pseudomonadota</taxon>
        <taxon>Alphaproteobacteria</taxon>
        <taxon>Rhodobacterales</taxon>
        <taxon>Paracoccaceae</taxon>
        <taxon>Aliiroseovarius</taxon>
    </lineage>
</organism>
<dbReference type="GO" id="GO:0043565">
    <property type="term" value="F:sequence-specific DNA binding"/>
    <property type="evidence" value="ECO:0007669"/>
    <property type="project" value="TreeGrafter"/>
</dbReference>
<protein>
    <submittedName>
        <fullName evidence="6">LysR family transcriptional regulator</fullName>
    </submittedName>
</protein>
<dbReference type="OrthoDB" id="9787460at2"/>
<dbReference type="GO" id="GO:0003700">
    <property type="term" value="F:DNA-binding transcription factor activity"/>
    <property type="evidence" value="ECO:0007669"/>
    <property type="project" value="InterPro"/>
</dbReference>
<keyword evidence="3" id="KW-0238">DNA-binding</keyword>
<dbReference type="PANTHER" id="PTHR30537:SF3">
    <property type="entry name" value="TRANSCRIPTIONAL REGULATORY PROTEIN"/>
    <property type="match status" value="1"/>
</dbReference>
<dbReference type="Gene3D" id="3.40.190.290">
    <property type="match status" value="1"/>
</dbReference>
<sequence length="323" mass="35528">MWQGLRPSALRPHPRIFETRKRGAALDWDDLKVFLAVARGESLSRAGRVLKRDAATVGRRVSKLEADLGLPLFTKSPQGYALTDAGLRLMAHAERVEQAVMSGVDELAGQSGQLSGQVRIGATDGVASFILPQVCAAIQRDHPELELQIVALPRVINLSKREADMAITVSPPQTGRITVQKITDYHLHLAATHDYLAQASPLDSLADLRNHPVVGYIQDMISYPELDFLEDLGVEKTALASNLVSVQLGLVKQGGGVGVTHDFILPSAPELKRVLIDELSIRRSFYLVRHEGDARMERFARVGEELLRGIRDEVARLEGMVRD</sequence>
<dbReference type="InterPro" id="IPR000847">
    <property type="entry name" value="LysR_HTH_N"/>
</dbReference>
<dbReference type="SUPFAM" id="SSF53850">
    <property type="entry name" value="Periplasmic binding protein-like II"/>
    <property type="match status" value="1"/>
</dbReference>
<proteinExistence type="inferred from homology"/>
<comment type="similarity">
    <text evidence="1">Belongs to the LysR transcriptional regulatory family.</text>
</comment>
<dbReference type="InterPro" id="IPR036390">
    <property type="entry name" value="WH_DNA-bd_sf"/>
</dbReference>
<dbReference type="GO" id="GO:0006351">
    <property type="term" value="P:DNA-templated transcription"/>
    <property type="evidence" value="ECO:0007669"/>
    <property type="project" value="TreeGrafter"/>
</dbReference>
<evidence type="ECO:0000313" key="7">
    <source>
        <dbReference type="Proteomes" id="UP000315816"/>
    </source>
</evidence>
<comment type="caution">
    <text evidence="6">The sequence shown here is derived from an EMBL/GenBank/DDBJ whole genome shotgun (WGS) entry which is preliminary data.</text>
</comment>
<evidence type="ECO:0000256" key="2">
    <source>
        <dbReference type="ARBA" id="ARBA00023015"/>
    </source>
</evidence>
<gene>
    <name evidence="6" type="ORF">FIL88_03620</name>
</gene>
<feature type="domain" description="HTH lysR-type" evidence="5">
    <location>
        <begin position="26"/>
        <end position="83"/>
    </location>
</feature>
<dbReference type="Pfam" id="PF03466">
    <property type="entry name" value="LysR_substrate"/>
    <property type="match status" value="1"/>
</dbReference>
<keyword evidence="2" id="KW-0805">Transcription regulation</keyword>
<name>A0A545SUQ3_9RHOB</name>
<evidence type="ECO:0000313" key="6">
    <source>
        <dbReference type="EMBL" id="TQV68682.1"/>
    </source>
</evidence>